<accession>A0ABR2F2V2</accession>
<evidence type="ECO:0000313" key="1">
    <source>
        <dbReference type="EMBL" id="KAK8569242.1"/>
    </source>
</evidence>
<keyword evidence="2" id="KW-1185">Reference proteome</keyword>
<protein>
    <submittedName>
        <fullName evidence="1">Uncharacterized protein</fullName>
    </submittedName>
</protein>
<proteinExistence type="predicted"/>
<dbReference type="Proteomes" id="UP001472677">
    <property type="component" value="Unassembled WGS sequence"/>
</dbReference>
<evidence type="ECO:0000313" key="2">
    <source>
        <dbReference type="Proteomes" id="UP001472677"/>
    </source>
</evidence>
<gene>
    <name evidence="1" type="ORF">V6N12_007774</name>
</gene>
<reference evidence="1 2" key="1">
    <citation type="journal article" date="2024" name="G3 (Bethesda)">
        <title>Genome assembly of Hibiscus sabdariffa L. provides insights into metabolisms of medicinal natural products.</title>
        <authorList>
            <person name="Kim T."/>
        </authorList>
    </citation>
    <scope>NUCLEOTIDE SEQUENCE [LARGE SCALE GENOMIC DNA]</scope>
    <source>
        <strain evidence="1">TK-2024</strain>
        <tissue evidence="1">Old leaves</tissue>
    </source>
</reference>
<sequence>MFDSFTALDAEGQIFLLRVVEADWPRKCPCDDIIKGGTHRSRDEENEIHAFQGDANNSNELEWEENLVKDQRDETVVPDSVEVANQLDKRVDMVLIEVIGGIKDERIGMVARPNNTIHENTKAIEFDIC</sequence>
<comment type="caution">
    <text evidence="1">The sequence shown here is derived from an EMBL/GenBank/DDBJ whole genome shotgun (WGS) entry which is preliminary data.</text>
</comment>
<dbReference type="EMBL" id="JBBPBM010000009">
    <property type="protein sequence ID" value="KAK8569242.1"/>
    <property type="molecule type" value="Genomic_DNA"/>
</dbReference>
<name>A0ABR2F2V2_9ROSI</name>
<organism evidence="1 2">
    <name type="scientific">Hibiscus sabdariffa</name>
    <name type="common">roselle</name>
    <dbReference type="NCBI Taxonomy" id="183260"/>
    <lineage>
        <taxon>Eukaryota</taxon>
        <taxon>Viridiplantae</taxon>
        <taxon>Streptophyta</taxon>
        <taxon>Embryophyta</taxon>
        <taxon>Tracheophyta</taxon>
        <taxon>Spermatophyta</taxon>
        <taxon>Magnoliopsida</taxon>
        <taxon>eudicotyledons</taxon>
        <taxon>Gunneridae</taxon>
        <taxon>Pentapetalae</taxon>
        <taxon>rosids</taxon>
        <taxon>malvids</taxon>
        <taxon>Malvales</taxon>
        <taxon>Malvaceae</taxon>
        <taxon>Malvoideae</taxon>
        <taxon>Hibiscus</taxon>
    </lineage>
</organism>